<feature type="transmembrane region" description="Helical" evidence="9">
    <location>
        <begin position="6"/>
        <end position="25"/>
    </location>
</feature>
<evidence type="ECO:0000256" key="8">
    <source>
        <dbReference type="ARBA" id="ARBA00023201"/>
    </source>
</evidence>
<evidence type="ECO:0000256" key="2">
    <source>
        <dbReference type="ARBA" id="ARBA00022448"/>
    </source>
</evidence>
<comment type="caution">
    <text evidence="11">The sequence shown here is derived from an EMBL/GenBank/DDBJ whole genome shotgun (WGS) entry which is preliminary data.</text>
</comment>
<protein>
    <recommendedName>
        <fullName evidence="10">Cation/H+ exchanger transmembrane domain-containing protein</fullName>
    </recommendedName>
</protein>
<comment type="subcellular location">
    <subcellularLocation>
        <location evidence="1">Membrane</location>
        <topology evidence="1">Multi-pass membrane protein</topology>
    </subcellularLocation>
</comment>
<dbReference type="GO" id="GO:0015386">
    <property type="term" value="F:potassium:proton antiporter activity"/>
    <property type="evidence" value="ECO:0007669"/>
    <property type="project" value="TreeGrafter"/>
</dbReference>
<dbReference type="PANTHER" id="PTHR10110">
    <property type="entry name" value="SODIUM/HYDROGEN EXCHANGER"/>
    <property type="match status" value="1"/>
</dbReference>
<gene>
    <name evidence="11" type="ORF">PPENT_87.1.T0310263</name>
</gene>
<keyword evidence="4 9" id="KW-1133">Transmembrane helix</keyword>
<keyword evidence="12" id="KW-1185">Reference proteome</keyword>
<evidence type="ECO:0000256" key="7">
    <source>
        <dbReference type="ARBA" id="ARBA00023136"/>
    </source>
</evidence>
<feature type="transmembrane region" description="Helical" evidence="9">
    <location>
        <begin position="213"/>
        <end position="233"/>
    </location>
</feature>
<keyword evidence="8" id="KW-0739">Sodium transport</keyword>
<keyword evidence="2" id="KW-0813">Transport</keyword>
<evidence type="ECO:0000259" key="10">
    <source>
        <dbReference type="Pfam" id="PF00999"/>
    </source>
</evidence>
<feature type="transmembrane region" description="Helical" evidence="9">
    <location>
        <begin position="418"/>
        <end position="442"/>
    </location>
</feature>
<dbReference type="Pfam" id="PF00999">
    <property type="entry name" value="Na_H_Exchanger"/>
    <property type="match status" value="1"/>
</dbReference>
<evidence type="ECO:0000313" key="12">
    <source>
        <dbReference type="Proteomes" id="UP000689195"/>
    </source>
</evidence>
<feature type="transmembrane region" description="Helical" evidence="9">
    <location>
        <begin position="341"/>
        <end position="363"/>
    </location>
</feature>
<keyword evidence="5" id="KW-0915">Sodium</keyword>
<name>A0A8S1U176_9CILI</name>
<keyword evidence="7 9" id="KW-0472">Membrane</keyword>
<dbReference type="OrthoDB" id="196264at2759"/>
<keyword evidence="3 9" id="KW-0812">Transmembrane</keyword>
<feature type="transmembrane region" description="Helical" evidence="9">
    <location>
        <begin position="97"/>
        <end position="122"/>
    </location>
</feature>
<feature type="transmembrane region" description="Helical" evidence="9">
    <location>
        <begin position="62"/>
        <end position="85"/>
    </location>
</feature>
<proteinExistence type="predicted"/>
<evidence type="ECO:0000313" key="11">
    <source>
        <dbReference type="EMBL" id="CAD8158288.1"/>
    </source>
</evidence>
<evidence type="ECO:0000256" key="1">
    <source>
        <dbReference type="ARBA" id="ARBA00004141"/>
    </source>
</evidence>
<dbReference type="AlphaFoldDB" id="A0A8S1U176"/>
<evidence type="ECO:0000256" key="5">
    <source>
        <dbReference type="ARBA" id="ARBA00023053"/>
    </source>
</evidence>
<dbReference type="InterPro" id="IPR006153">
    <property type="entry name" value="Cation/H_exchanger_TM"/>
</dbReference>
<dbReference type="PANTHER" id="PTHR10110:SF187">
    <property type="entry name" value="SODIUM_HYDROGEN EXCHANGER"/>
    <property type="match status" value="1"/>
</dbReference>
<evidence type="ECO:0000256" key="9">
    <source>
        <dbReference type="SAM" id="Phobius"/>
    </source>
</evidence>
<dbReference type="GO" id="GO:0015385">
    <property type="term" value="F:sodium:proton antiporter activity"/>
    <property type="evidence" value="ECO:0007669"/>
    <property type="project" value="InterPro"/>
</dbReference>
<evidence type="ECO:0000256" key="3">
    <source>
        <dbReference type="ARBA" id="ARBA00022692"/>
    </source>
</evidence>
<feature type="transmembrane region" description="Helical" evidence="9">
    <location>
        <begin position="32"/>
        <end position="50"/>
    </location>
</feature>
<dbReference type="GO" id="GO:0098719">
    <property type="term" value="P:sodium ion import across plasma membrane"/>
    <property type="evidence" value="ECO:0007669"/>
    <property type="project" value="TreeGrafter"/>
</dbReference>
<feature type="transmembrane region" description="Helical" evidence="9">
    <location>
        <begin position="299"/>
        <end position="321"/>
    </location>
</feature>
<evidence type="ECO:0000256" key="4">
    <source>
        <dbReference type="ARBA" id="ARBA00022989"/>
    </source>
</evidence>
<feature type="transmembrane region" description="Helical" evidence="9">
    <location>
        <begin position="240"/>
        <end position="262"/>
    </location>
</feature>
<accession>A0A8S1U176</accession>
<dbReference type="GO" id="GO:0051453">
    <property type="term" value="P:regulation of intracellular pH"/>
    <property type="evidence" value="ECO:0007669"/>
    <property type="project" value="TreeGrafter"/>
</dbReference>
<dbReference type="Proteomes" id="UP000689195">
    <property type="component" value="Unassembled WGS sequence"/>
</dbReference>
<reference evidence="11" key="1">
    <citation type="submission" date="2021-01" db="EMBL/GenBank/DDBJ databases">
        <authorList>
            <consortium name="Genoscope - CEA"/>
            <person name="William W."/>
        </authorList>
    </citation>
    <scope>NUCLEOTIDE SEQUENCE</scope>
</reference>
<sequence>MSEYGAVPFALMIVIIIYIMIGEYFKSIHFHLIHETSFGIIIGMLMGLLLKWMDENAYAQFFSLNATIFFYLLLPLIIFSGGYNLKKKQFLKNFKYIVSFGFLSTLLNFIITLTLTIGFNSWNLVRLGTNLDSNISLSYDQMIKYSATICATDSVAALNLIPSSQYPKLFSVVFGEGMVNDAVSIIIFQAVTILQQSGKSFEWYTPFEFIGRFLENCIISILIGLFVGLFSTWCFKKCRFLTNSTTTETVFAFLMAYMGYSICEMLDLSGVISLLMIGIIMSHYQGYNISQLGRVTTRVTFESLSLGAEAFLYVFLGFAMWNQTTYYSPLTKDLYYVEVSWVFTLLQLGIVILARYLSIYIVYWISISIQGEKVWKLTKYEMSICCFAGMVRGSVAFALIETLVASPTDGIEINQINILQSCVLYIVIITTIIFGTAMPFFINFQIAKQLDEEEQKSISEVPTPVLIDQQKKKELSEAQKIIKYMDEHYFKRWFIHDYENRKDKINQEKKQIKTETLQQIYEKAFSETSEDESVKQRNEDFIQLPNFEDKSPTSPLAIKMQELSQQI</sequence>
<feature type="domain" description="Cation/H+ exchanger transmembrane" evidence="10">
    <location>
        <begin position="24"/>
        <end position="441"/>
    </location>
</feature>
<keyword evidence="6" id="KW-0406">Ion transport</keyword>
<dbReference type="GO" id="GO:0005886">
    <property type="term" value="C:plasma membrane"/>
    <property type="evidence" value="ECO:0007669"/>
    <property type="project" value="TreeGrafter"/>
</dbReference>
<feature type="transmembrane region" description="Helical" evidence="9">
    <location>
        <begin position="384"/>
        <end position="406"/>
    </location>
</feature>
<organism evidence="11 12">
    <name type="scientific">Paramecium pentaurelia</name>
    <dbReference type="NCBI Taxonomy" id="43138"/>
    <lineage>
        <taxon>Eukaryota</taxon>
        <taxon>Sar</taxon>
        <taxon>Alveolata</taxon>
        <taxon>Ciliophora</taxon>
        <taxon>Intramacronucleata</taxon>
        <taxon>Oligohymenophorea</taxon>
        <taxon>Peniculida</taxon>
        <taxon>Parameciidae</taxon>
        <taxon>Paramecium</taxon>
    </lineage>
</organism>
<dbReference type="InterPro" id="IPR018422">
    <property type="entry name" value="Cation/H_exchanger_CPA1"/>
</dbReference>
<dbReference type="EMBL" id="CAJJDO010000031">
    <property type="protein sequence ID" value="CAD8158288.1"/>
    <property type="molecule type" value="Genomic_DNA"/>
</dbReference>
<evidence type="ECO:0000256" key="6">
    <source>
        <dbReference type="ARBA" id="ARBA00023065"/>
    </source>
</evidence>
<feature type="transmembrane region" description="Helical" evidence="9">
    <location>
        <begin position="268"/>
        <end position="287"/>
    </location>
</feature>